<evidence type="ECO:0000259" key="7">
    <source>
        <dbReference type="Pfam" id="PF10502"/>
    </source>
</evidence>
<dbReference type="CDD" id="cd06530">
    <property type="entry name" value="S26_SPase_I"/>
    <property type="match status" value="1"/>
</dbReference>
<keyword evidence="9" id="KW-1185">Reference proteome</keyword>
<dbReference type="EMBL" id="BAABIM010000001">
    <property type="protein sequence ID" value="GAA4669320.1"/>
    <property type="molecule type" value="Genomic_DNA"/>
</dbReference>
<dbReference type="InterPro" id="IPR036286">
    <property type="entry name" value="LexA/Signal_pep-like_sf"/>
</dbReference>
<keyword evidence="2 6" id="KW-0812">Transmembrane</keyword>
<accession>A0ABP8VR44</accession>
<dbReference type="EC" id="3.4.21.89" evidence="5"/>
<comment type="subcellular location">
    <subcellularLocation>
        <location evidence="1">Membrane</location>
    </subcellularLocation>
</comment>
<feature type="transmembrane region" description="Helical" evidence="6">
    <location>
        <begin position="167"/>
        <end position="184"/>
    </location>
</feature>
<evidence type="ECO:0000256" key="1">
    <source>
        <dbReference type="ARBA" id="ARBA00004370"/>
    </source>
</evidence>
<dbReference type="InterPro" id="IPR001733">
    <property type="entry name" value="Peptidase_S26B"/>
</dbReference>
<dbReference type="Proteomes" id="UP001500621">
    <property type="component" value="Unassembled WGS sequence"/>
</dbReference>
<organism evidence="8 9">
    <name type="scientific">Nocardioides nanhaiensis</name>
    <dbReference type="NCBI Taxonomy" id="1476871"/>
    <lineage>
        <taxon>Bacteria</taxon>
        <taxon>Bacillati</taxon>
        <taxon>Actinomycetota</taxon>
        <taxon>Actinomycetes</taxon>
        <taxon>Propionibacteriales</taxon>
        <taxon>Nocardioidaceae</taxon>
        <taxon>Nocardioides</taxon>
    </lineage>
</organism>
<dbReference type="Pfam" id="PF10502">
    <property type="entry name" value="Peptidase_S26"/>
    <property type="match status" value="1"/>
</dbReference>
<dbReference type="SUPFAM" id="SSF51306">
    <property type="entry name" value="LexA/Signal peptidase"/>
    <property type="match status" value="1"/>
</dbReference>
<evidence type="ECO:0000313" key="9">
    <source>
        <dbReference type="Proteomes" id="UP001500621"/>
    </source>
</evidence>
<evidence type="ECO:0000256" key="3">
    <source>
        <dbReference type="ARBA" id="ARBA00022989"/>
    </source>
</evidence>
<keyword evidence="3 6" id="KW-1133">Transmembrane helix</keyword>
<evidence type="ECO:0000256" key="5">
    <source>
        <dbReference type="NCBIfam" id="TIGR02228"/>
    </source>
</evidence>
<proteinExistence type="predicted"/>
<reference evidence="9" key="1">
    <citation type="journal article" date="2019" name="Int. J. Syst. Evol. Microbiol.">
        <title>The Global Catalogue of Microorganisms (GCM) 10K type strain sequencing project: providing services to taxonomists for standard genome sequencing and annotation.</title>
        <authorList>
            <consortium name="The Broad Institute Genomics Platform"/>
            <consortium name="The Broad Institute Genome Sequencing Center for Infectious Disease"/>
            <person name="Wu L."/>
            <person name="Ma J."/>
        </authorList>
    </citation>
    <scope>NUCLEOTIDE SEQUENCE [LARGE SCALE GENOMIC DNA]</scope>
    <source>
        <strain evidence="9">JCM 18127</strain>
    </source>
</reference>
<evidence type="ECO:0000313" key="8">
    <source>
        <dbReference type="EMBL" id="GAA4669320.1"/>
    </source>
</evidence>
<name>A0ABP8VR44_9ACTN</name>
<feature type="domain" description="Peptidase S26" evidence="7">
    <location>
        <begin position="40"/>
        <end position="112"/>
    </location>
</feature>
<evidence type="ECO:0000256" key="6">
    <source>
        <dbReference type="SAM" id="Phobius"/>
    </source>
</evidence>
<dbReference type="InterPro" id="IPR019533">
    <property type="entry name" value="Peptidase_S26"/>
</dbReference>
<dbReference type="RefSeq" id="WP_345262175.1">
    <property type="nucleotide sequence ID" value="NZ_BAABIM010000001.1"/>
</dbReference>
<evidence type="ECO:0000256" key="4">
    <source>
        <dbReference type="ARBA" id="ARBA00023136"/>
    </source>
</evidence>
<feature type="transmembrane region" description="Helical" evidence="6">
    <location>
        <begin position="27"/>
        <end position="50"/>
    </location>
</feature>
<evidence type="ECO:0000256" key="2">
    <source>
        <dbReference type="ARBA" id="ARBA00022692"/>
    </source>
</evidence>
<dbReference type="NCBIfam" id="TIGR02228">
    <property type="entry name" value="sigpep_I_arch"/>
    <property type="match status" value="1"/>
</dbReference>
<gene>
    <name evidence="8" type="ORF">GCM10023226_01960</name>
</gene>
<keyword evidence="4 6" id="KW-0472">Membrane</keyword>
<sequence length="201" mass="21265">MTTLHRAPDPAPPTTAPASGRWGAGRFVVRVVAWVVVLGVTGVLLAAVLLPRVAGATPFAVLTGSMQPGLPPGSLVVVRPVEPEELGVGDVITYQLRSGAPAVVTHRVVGVGYDGRGELSLQTQGDANDAPDPLPVRPVQVRGELWYSLPHVGRLHVWLTGSQRDQLAHVAAGLLLLYAARAFFTALRERRRRLAGSETAS</sequence>
<protein>
    <recommendedName>
        <fullName evidence="5">Signal peptidase I</fullName>
        <ecNumber evidence="5">3.4.21.89</ecNumber>
    </recommendedName>
</protein>
<comment type="caution">
    <text evidence="8">The sequence shown here is derived from an EMBL/GenBank/DDBJ whole genome shotgun (WGS) entry which is preliminary data.</text>
</comment>